<evidence type="ECO:0000313" key="9">
    <source>
        <dbReference type="EMBL" id="PRP89711.1"/>
    </source>
</evidence>
<evidence type="ECO:0000256" key="3">
    <source>
        <dbReference type="ARBA" id="ARBA00022448"/>
    </source>
</evidence>
<sequence length="1571" mass="176631">MNCYACCIGSVNIITGMRRATVNDRVAQHFGAQIFVMELLSSLQTDLRTLSAEARKKHANIKEVTNIWTIYGATQLNCKKAAERGILRLRSIEEENAETKNAARCAKAIGQSEDVLRPLLMACEQKGSKMVPMSVSTIHKLIVHNAVDPSSVSKITARLGPQVESSDESTQLKILQALLALVTTIVVHGDELRNILAMCFRLHSNRHSPVHNTAAAALRQLVTMLFDRANGEVQKKISSSPVQSASDGNLAPSTLDAYMLIQDIFNLTENDPSVWLEINSISTHFGLELIESLLHSHSILFLKVPEFSGLLKERLCPLIIKIFRSQTDFPTVVRIIRVITVFIRFFHQKMITECEVFLSRLIKMLDGSASQEWIQILALESLKTICENPPVLRSLCEHYDMSQDKKSAKIFHTTVNCIGQYINSMFKWDNQAITRSVAPKFKYMDLLSASEAPIINESYIVCISLDCLCGIISGMEVLVENMESSAEEKQIYPETIYRIDQNRSQEICTEMATQAWPTLLASLSLLLDKCNDEALTQEILKGYQAFIHICGTLKMATPRDAFLTSLCKNTLPVVMTNLSASSSKKMMSEMEGGESLLTPKNILSMKALFNIAHCMGGILKEGWMMVLDTFHQLDKILYTTKSNLATSGPGGELAGQSHELAVLSASLDLLFRNTDSIEDDSIMYILETLINISNQSATNHAKVRPLFGGSKIVEVVLYNVHRIQLFWSTISSYFIGMLSVKDSNTRNFAADSLTNIIQTCFSQKENIMQEKFLTTLSDMCKDPHIEIREKGMQTLYHILQTSGQVLNQGWSVVMKILIDVTILHSPEINPIKSPPASNATEKTVTVKDEKNLIGIALKSLQMICTDFLPNLKIDCMRSYISAVGHFGSQTVDLNIALTAINMIWPISDHISNYNPPKPEDKVEGEEEKEPPVELEDRNVLWIPLLQELFSLCTDKRSEVRNSAAQTLFKTISNHGVIFNDETWAICLDQIVFPVLNSVRECTINADDVGHAEDVGQQSEFKLMIHHSRNTSSKQWNETMVITMSGIARTFRSFLPRLLTLDGFPARWGELLSVLGDLMLFHSTEVSNSAVQCQQELFSVFSPSAAVAVTPNNSAQTIQTNGTNTSKGEDNRKKAEELLWAVSMDRLEAIGDQIFKRWRSIPSGTVLSIGKFYSVVYQKLHTLFSTEDHRRFIRTLRSIALHHQTDDAKEISPKIQDLVLGIFSQIPMEDEVYLYVVMEMIGYLSFIIGFPIDNTIDDQVQYMSPPTMGVFMEEYIPFVDRLMASIVQSFKSIPVERRNRTFLDIIKILGAAMMTKFSSPAVYQSGLWTKAITCFVQIVKTGIHDISVTTDLTDIVLNIIWTELIDCIQYFLVQEEKRTATGRTPEMMKRDDDMDVQLIDLLTYDVLSCSSGVPMAHERMIDLLMDGAVSGVNRDSFMEACYRNLFYLCSKHNDITPSEKQTATVVFPKLMERCQEVLRQVIAEDKKSGALPIARSRMLEVNIILKQLLDLEVEPIQTEGEENLKDRLLQGGKRHLFILFPVLTDCIPLRESEMRDSLSKLFRSASQEIGIQ</sequence>
<evidence type="ECO:0000256" key="4">
    <source>
        <dbReference type="ARBA" id="ARBA00022927"/>
    </source>
</evidence>
<comment type="similarity">
    <text evidence="1">Belongs to the MON2 family.</text>
</comment>
<comment type="caution">
    <text evidence="9">The sequence shown here is derived from an EMBL/GenBank/DDBJ whole genome shotgun (WGS) entry which is preliminary data.</text>
</comment>
<dbReference type="GO" id="GO:0015031">
    <property type="term" value="P:protein transport"/>
    <property type="evidence" value="ECO:0007669"/>
    <property type="project" value="UniProtKB-KW"/>
</dbReference>
<dbReference type="Gene3D" id="1.25.10.10">
    <property type="entry name" value="Leucine-rich Repeat Variant"/>
    <property type="match status" value="1"/>
</dbReference>
<protein>
    <recommendedName>
        <fullName evidence="2">Protein MON2 homolog</fullName>
    </recommendedName>
</protein>
<dbReference type="InterPro" id="IPR032817">
    <property type="entry name" value="Mon2_C"/>
</dbReference>
<keyword evidence="4" id="KW-0653">Protein transport</keyword>
<feature type="domain" description="Mon2/Sec7/BIG1-like dimerisation and cyclophilin-binding" evidence="8">
    <location>
        <begin position="38"/>
        <end position="230"/>
    </location>
</feature>
<evidence type="ECO:0000259" key="6">
    <source>
        <dbReference type="Pfam" id="PF12783"/>
    </source>
</evidence>
<feature type="domain" description="Mon2/Sec7/BIG1-like HUS" evidence="6">
    <location>
        <begin position="255"/>
        <end position="406"/>
    </location>
</feature>
<dbReference type="InterPro" id="IPR032691">
    <property type="entry name" value="Mon2/Sec7/BIG1-like_HUS"/>
</dbReference>
<dbReference type="SUPFAM" id="SSF48371">
    <property type="entry name" value="ARM repeat"/>
    <property type="match status" value="2"/>
</dbReference>
<dbReference type="Pfam" id="PF16206">
    <property type="entry name" value="Mon2_C"/>
    <property type="match status" value="2"/>
</dbReference>
<evidence type="ECO:0000259" key="7">
    <source>
        <dbReference type="Pfam" id="PF16206"/>
    </source>
</evidence>
<dbReference type="FunCoup" id="A0A2P6P0H6">
    <property type="interactions" value="235"/>
</dbReference>
<gene>
    <name evidence="9" type="ORF">PROFUN_00053</name>
</gene>
<dbReference type="STRING" id="1890364.A0A2P6P0H6"/>
<dbReference type="PANTHER" id="PTHR10663:SF333">
    <property type="entry name" value="PROTEIN MON2 HOMOLOG"/>
    <property type="match status" value="1"/>
</dbReference>
<dbReference type="Pfam" id="PF12783">
    <property type="entry name" value="Sec7-like_HUS"/>
    <property type="match status" value="1"/>
</dbReference>
<dbReference type="InterPro" id="IPR016024">
    <property type="entry name" value="ARM-type_fold"/>
</dbReference>
<dbReference type="EMBL" id="MDYQ01000001">
    <property type="protein sequence ID" value="PRP89711.1"/>
    <property type="molecule type" value="Genomic_DNA"/>
</dbReference>
<dbReference type="Pfam" id="PF09324">
    <property type="entry name" value="Sec7-like_HDS"/>
    <property type="match status" value="1"/>
</dbReference>
<evidence type="ECO:0000256" key="1">
    <source>
        <dbReference type="ARBA" id="ARBA00008144"/>
    </source>
</evidence>
<feature type="domain" description="Mon2 C-terminal" evidence="7">
    <location>
        <begin position="865"/>
        <end position="1104"/>
    </location>
</feature>
<dbReference type="InterPro" id="IPR011989">
    <property type="entry name" value="ARM-like"/>
</dbReference>
<dbReference type="InterPro" id="IPR015403">
    <property type="entry name" value="Mon2/Sec7/BIG1-like_HDS"/>
</dbReference>
<proteinExistence type="inferred from homology"/>
<evidence type="ECO:0000256" key="2">
    <source>
        <dbReference type="ARBA" id="ARBA00017134"/>
    </source>
</evidence>
<evidence type="ECO:0000259" key="5">
    <source>
        <dbReference type="Pfam" id="PF09324"/>
    </source>
</evidence>
<dbReference type="OrthoDB" id="16567at2759"/>
<dbReference type="InParanoid" id="A0A2P6P0H6"/>
<evidence type="ECO:0000259" key="8">
    <source>
        <dbReference type="Pfam" id="PF16213"/>
    </source>
</evidence>
<keyword evidence="3" id="KW-0813">Transport</keyword>
<feature type="domain" description="Mon2 C-terminal" evidence="7">
    <location>
        <begin position="1273"/>
        <end position="1558"/>
    </location>
</feature>
<feature type="domain" description="Mon2/Sec7/BIG1-like HDS" evidence="5">
    <location>
        <begin position="768"/>
        <end position="818"/>
    </location>
</feature>
<accession>A0A2P6P0H6</accession>
<reference evidence="9 10" key="1">
    <citation type="journal article" date="2018" name="Genome Biol. Evol.">
        <title>Multiple Roots of Fruiting Body Formation in Amoebozoa.</title>
        <authorList>
            <person name="Hillmann F."/>
            <person name="Forbes G."/>
            <person name="Novohradska S."/>
            <person name="Ferling I."/>
            <person name="Riege K."/>
            <person name="Groth M."/>
            <person name="Westermann M."/>
            <person name="Marz M."/>
            <person name="Spaller T."/>
            <person name="Winckler T."/>
            <person name="Schaap P."/>
            <person name="Glockner G."/>
        </authorList>
    </citation>
    <scope>NUCLEOTIDE SEQUENCE [LARGE SCALE GENOMIC DNA]</scope>
    <source>
        <strain evidence="9 10">Jena</strain>
    </source>
</reference>
<organism evidence="9 10">
    <name type="scientific">Planoprotostelium fungivorum</name>
    <dbReference type="NCBI Taxonomy" id="1890364"/>
    <lineage>
        <taxon>Eukaryota</taxon>
        <taxon>Amoebozoa</taxon>
        <taxon>Evosea</taxon>
        <taxon>Variosea</taxon>
        <taxon>Cavosteliida</taxon>
        <taxon>Cavosteliaceae</taxon>
        <taxon>Planoprotostelium</taxon>
    </lineage>
</organism>
<dbReference type="Pfam" id="PF16213">
    <property type="entry name" value="DCB"/>
    <property type="match status" value="1"/>
</dbReference>
<name>A0A2P6P0H6_9EUKA</name>
<keyword evidence="10" id="KW-1185">Reference proteome</keyword>
<dbReference type="InterPro" id="IPR032629">
    <property type="entry name" value="DCB_dom"/>
</dbReference>
<dbReference type="PANTHER" id="PTHR10663">
    <property type="entry name" value="GUANYL-NUCLEOTIDE EXCHANGE FACTOR"/>
    <property type="match status" value="1"/>
</dbReference>
<evidence type="ECO:0000313" key="10">
    <source>
        <dbReference type="Proteomes" id="UP000241769"/>
    </source>
</evidence>
<dbReference type="Proteomes" id="UP000241769">
    <property type="component" value="Unassembled WGS sequence"/>
</dbReference>